<keyword evidence="1" id="KW-0596">Phosphopantetheine</keyword>
<dbReference type="Proteomes" id="UP001610335">
    <property type="component" value="Unassembled WGS sequence"/>
</dbReference>
<dbReference type="InterPro" id="IPR011032">
    <property type="entry name" value="GroES-like_sf"/>
</dbReference>
<dbReference type="SMART" id="SM00823">
    <property type="entry name" value="PKS_PP"/>
    <property type="match status" value="1"/>
</dbReference>
<evidence type="ECO:0000256" key="7">
    <source>
        <dbReference type="ARBA" id="ARBA00023315"/>
    </source>
</evidence>
<dbReference type="InterPro" id="IPR006162">
    <property type="entry name" value="Ppantetheine_attach_site"/>
</dbReference>
<dbReference type="Gene3D" id="3.40.366.10">
    <property type="entry name" value="Malonyl-Coenzyme A Acyl Carrier Protein, domain 2"/>
    <property type="match status" value="1"/>
</dbReference>
<dbReference type="InterPro" id="IPR001227">
    <property type="entry name" value="Ac_transferase_dom_sf"/>
</dbReference>
<dbReference type="Pfam" id="PF23297">
    <property type="entry name" value="ACP_SdgA_C"/>
    <property type="match status" value="1"/>
</dbReference>
<evidence type="ECO:0000256" key="2">
    <source>
        <dbReference type="ARBA" id="ARBA00022553"/>
    </source>
</evidence>
<reference evidence="12 13" key="1">
    <citation type="submission" date="2024-07" db="EMBL/GenBank/DDBJ databases">
        <title>Section-level genome sequencing and comparative genomics of Aspergillus sections Usti and Cavernicolus.</title>
        <authorList>
            <consortium name="Lawrence Berkeley National Laboratory"/>
            <person name="Nybo J.L."/>
            <person name="Vesth T.C."/>
            <person name="Theobald S."/>
            <person name="Frisvad J.C."/>
            <person name="Larsen T.O."/>
            <person name="Kjaerboelling I."/>
            <person name="Rothschild-Mancinelli K."/>
            <person name="Lyhne E.K."/>
            <person name="Kogle M.E."/>
            <person name="Barry K."/>
            <person name="Clum A."/>
            <person name="Na H."/>
            <person name="Ledsgaard L."/>
            <person name="Lin J."/>
            <person name="Lipzen A."/>
            <person name="Kuo A."/>
            <person name="Riley R."/>
            <person name="Mondo S."/>
            <person name="LaButti K."/>
            <person name="Haridas S."/>
            <person name="Pangalinan J."/>
            <person name="Salamov A.A."/>
            <person name="Simmons B.A."/>
            <person name="Magnuson J.K."/>
            <person name="Chen J."/>
            <person name="Drula E."/>
            <person name="Henrissat B."/>
            <person name="Wiebenga A."/>
            <person name="Lubbers R.J."/>
            <person name="Gomes A.C."/>
            <person name="Makela M.R."/>
            <person name="Stajich J."/>
            <person name="Grigoriev I.V."/>
            <person name="Mortensen U.H."/>
            <person name="De vries R.P."/>
            <person name="Baker S.E."/>
            <person name="Andersen M.R."/>
        </authorList>
    </citation>
    <scope>NUCLEOTIDE SEQUENCE [LARGE SCALE GENOMIC DNA]</scope>
    <source>
        <strain evidence="12 13">CBS 600.67</strain>
    </source>
</reference>
<evidence type="ECO:0000259" key="10">
    <source>
        <dbReference type="PROSITE" id="PS52004"/>
    </source>
</evidence>
<evidence type="ECO:0008006" key="14">
    <source>
        <dbReference type="Google" id="ProtNLM"/>
    </source>
</evidence>
<dbReference type="InterPro" id="IPR050091">
    <property type="entry name" value="PKS_NRPS_Biosynth_Enz"/>
</dbReference>
<dbReference type="Gene3D" id="3.10.129.110">
    <property type="entry name" value="Polyketide synthase dehydratase"/>
    <property type="match status" value="1"/>
</dbReference>
<dbReference type="InterPro" id="IPR036291">
    <property type="entry name" value="NAD(P)-bd_dom_sf"/>
</dbReference>
<dbReference type="Pfam" id="PF00698">
    <property type="entry name" value="Acyl_transf_1"/>
    <property type="match status" value="1"/>
</dbReference>
<feature type="domain" description="PKS/mFAS DH" evidence="11">
    <location>
        <begin position="936"/>
        <end position="1249"/>
    </location>
</feature>
<dbReference type="Gene3D" id="3.30.70.3290">
    <property type="match status" value="1"/>
</dbReference>
<dbReference type="Pfam" id="PF08659">
    <property type="entry name" value="KR"/>
    <property type="match status" value="1"/>
</dbReference>
<organism evidence="12 13">
    <name type="scientific">Aspergillus cavernicola</name>
    <dbReference type="NCBI Taxonomy" id="176166"/>
    <lineage>
        <taxon>Eukaryota</taxon>
        <taxon>Fungi</taxon>
        <taxon>Dikarya</taxon>
        <taxon>Ascomycota</taxon>
        <taxon>Pezizomycotina</taxon>
        <taxon>Eurotiomycetes</taxon>
        <taxon>Eurotiomycetidae</taxon>
        <taxon>Eurotiales</taxon>
        <taxon>Aspergillaceae</taxon>
        <taxon>Aspergillus</taxon>
        <taxon>Aspergillus subgen. Nidulantes</taxon>
    </lineage>
</organism>
<feature type="domain" description="Carrier" evidence="9">
    <location>
        <begin position="2269"/>
        <end position="2346"/>
    </location>
</feature>
<keyword evidence="2" id="KW-0597">Phosphoprotein</keyword>
<dbReference type="InterPro" id="IPR016036">
    <property type="entry name" value="Malonyl_transacylase_ACP-bd"/>
</dbReference>
<feature type="region of interest" description="N-terminal hotdog fold" evidence="8">
    <location>
        <begin position="936"/>
        <end position="1068"/>
    </location>
</feature>
<dbReference type="CDD" id="cd00833">
    <property type="entry name" value="PKS"/>
    <property type="match status" value="1"/>
</dbReference>
<dbReference type="Pfam" id="PF00107">
    <property type="entry name" value="ADH_zinc_N"/>
    <property type="match status" value="1"/>
</dbReference>
<dbReference type="InterPro" id="IPR016039">
    <property type="entry name" value="Thiolase-like"/>
</dbReference>
<dbReference type="InterPro" id="IPR016035">
    <property type="entry name" value="Acyl_Trfase/lysoPLipase"/>
</dbReference>
<dbReference type="PROSITE" id="PS00012">
    <property type="entry name" value="PHOSPHOPANTETHEINE"/>
    <property type="match status" value="1"/>
</dbReference>
<comment type="caution">
    <text evidence="12">The sequence shown here is derived from an EMBL/GenBank/DDBJ whole genome shotgun (WGS) entry which is preliminary data.</text>
</comment>
<keyword evidence="4" id="KW-0521">NADP</keyword>
<dbReference type="PANTHER" id="PTHR43775:SF29">
    <property type="entry name" value="ASPERFURANONE POLYKETIDE SYNTHASE AFOG-RELATED"/>
    <property type="match status" value="1"/>
</dbReference>
<dbReference type="Pfam" id="PF00109">
    <property type="entry name" value="ketoacyl-synt"/>
    <property type="match status" value="1"/>
</dbReference>
<dbReference type="Gene3D" id="1.10.1200.10">
    <property type="entry name" value="ACP-like"/>
    <property type="match status" value="1"/>
</dbReference>
<dbReference type="Pfam" id="PF14765">
    <property type="entry name" value="PS-DH"/>
    <property type="match status" value="1"/>
</dbReference>
<dbReference type="InterPro" id="IPR049551">
    <property type="entry name" value="PKS_DH_C"/>
</dbReference>
<dbReference type="InterPro" id="IPR057326">
    <property type="entry name" value="KR_dom"/>
</dbReference>
<dbReference type="InterPro" id="IPR049900">
    <property type="entry name" value="PKS_mFAS_DH"/>
</dbReference>
<dbReference type="SMART" id="SM00829">
    <property type="entry name" value="PKS_ER"/>
    <property type="match status" value="1"/>
</dbReference>
<protein>
    <recommendedName>
        <fullName evidence="14">Polyketide synthase</fullName>
    </recommendedName>
</protein>
<evidence type="ECO:0000313" key="12">
    <source>
        <dbReference type="EMBL" id="KAL2821421.1"/>
    </source>
</evidence>
<dbReference type="InterPro" id="IPR013149">
    <property type="entry name" value="ADH-like_C"/>
</dbReference>
<feature type="domain" description="Ketosynthase family 3 (KS3)" evidence="10">
    <location>
        <begin position="12"/>
        <end position="437"/>
    </location>
</feature>
<dbReference type="SUPFAM" id="SSF51735">
    <property type="entry name" value="NAD(P)-binding Rossmann-fold domains"/>
    <property type="match status" value="2"/>
</dbReference>
<accession>A0ABR4I0Y2</accession>
<dbReference type="InterPro" id="IPR014030">
    <property type="entry name" value="Ketoacyl_synth_N"/>
</dbReference>
<dbReference type="SMART" id="SM00825">
    <property type="entry name" value="PKS_KS"/>
    <property type="match status" value="1"/>
</dbReference>
<dbReference type="SMART" id="SM00822">
    <property type="entry name" value="PKS_KR"/>
    <property type="match status" value="1"/>
</dbReference>
<keyword evidence="7" id="KW-0012">Acyltransferase</keyword>
<dbReference type="SUPFAM" id="SSF47336">
    <property type="entry name" value="ACP-like"/>
    <property type="match status" value="1"/>
</dbReference>
<dbReference type="PROSITE" id="PS52019">
    <property type="entry name" value="PKS_MFAS_DH"/>
    <property type="match status" value="1"/>
</dbReference>
<dbReference type="InterPro" id="IPR014031">
    <property type="entry name" value="Ketoacyl_synth_C"/>
</dbReference>
<evidence type="ECO:0000256" key="8">
    <source>
        <dbReference type="PROSITE-ProRule" id="PRU01363"/>
    </source>
</evidence>
<dbReference type="Pfam" id="PF16197">
    <property type="entry name" value="KAsynt_C_assoc"/>
    <property type="match status" value="1"/>
</dbReference>
<keyword evidence="5" id="KW-0560">Oxidoreductase</keyword>
<evidence type="ECO:0000313" key="13">
    <source>
        <dbReference type="Proteomes" id="UP001610335"/>
    </source>
</evidence>
<evidence type="ECO:0000256" key="3">
    <source>
        <dbReference type="ARBA" id="ARBA00022679"/>
    </source>
</evidence>
<dbReference type="SMART" id="SM00827">
    <property type="entry name" value="PKS_AT"/>
    <property type="match status" value="1"/>
</dbReference>
<evidence type="ECO:0000259" key="11">
    <source>
        <dbReference type="PROSITE" id="PS52019"/>
    </source>
</evidence>
<dbReference type="Pfam" id="PF21089">
    <property type="entry name" value="PKS_DH_N"/>
    <property type="match status" value="1"/>
</dbReference>
<keyword evidence="3" id="KW-0808">Transferase</keyword>
<evidence type="ECO:0000256" key="4">
    <source>
        <dbReference type="ARBA" id="ARBA00022857"/>
    </source>
</evidence>
<dbReference type="Gene3D" id="3.40.47.10">
    <property type="match status" value="1"/>
</dbReference>
<dbReference type="SUPFAM" id="SSF53901">
    <property type="entry name" value="Thiolase-like"/>
    <property type="match status" value="1"/>
</dbReference>
<dbReference type="CDD" id="cd05274">
    <property type="entry name" value="KR_FAS_SDR_x"/>
    <property type="match status" value="1"/>
</dbReference>
<proteinExistence type="predicted"/>
<evidence type="ECO:0000256" key="1">
    <source>
        <dbReference type="ARBA" id="ARBA00022450"/>
    </source>
</evidence>
<dbReference type="PANTHER" id="PTHR43775">
    <property type="entry name" value="FATTY ACID SYNTHASE"/>
    <property type="match status" value="1"/>
</dbReference>
<dbReference type="InterPro" id="IPR042104">
    <property type="entry name" value="PKS_dehydratase_sf"/>
</dbReference>
<dbReference type="SMART" id="SM00826">
    <property type="entry name" value="PKS_DH"/>
    <property type="match status" value="1"/>
</dbReference>
<dbReference type="PROSITE" id="PS00606">
    <property type="entry name" value="KS3_1"/>
    <property type="match status" value="1"/>
</dbReference>
<dbReference type="InterPro" id="IPR020806">
    <property type="entry name" value="PKS_PP-bd"/>
</dbReference>
<dbReference type="SUPFAM" id="SSF55048">
    <property type="entry name" value="Probable ACP-binding domain of malonyl-CoA ACP transacylase"/>
    <property type="match status" value="1"/>
</dbReference>
<dbReference type="EMBL" id="JBFXLS010000063">
    <property type="protein sequence ID" value="KAL2821421.1"/>
    <property type="molecule type" value="Genomic_DNA"/>
</dbReference>
<sequence>GVFHNQASLEELDDIAVIGLGCRLPGGASDPQKFWELLSSKRSALCTVPESRYNAKAFHHEAREKLNTLSANKGHFLEQDVAAFDAPFFNITSQEATAMDPTARMLLEVTYEAMESAGLPIESLTGSDTSCFVGCFTRDYHEMLMRDAETAPMYAGTGTGFSLLSNRVSWFYDLRGPSMTLDTACSSSLVGLHLACQGLQNGESKIAVVSGANLILSPDLGMWLSNLRMTSTDGLSRSFAEAVTGYGRGEGVATLILKPVRDALRDGDPIRAVIRGSGVNQDGHTTGITVPNSEAQADLIKTTYRSAALDVSQTSYFEAHGTGTAVGDPLELGAVAKAISADRAHDDPLYVGSVKSNIGHLEGAAGLAGVIKCILMLERGKILPNIHFDRPSKRIPFEKWRILVPTEVIPWPEARLQRASVNSFGYGGTNAHVILDSAAQFLGATSRLMTMSHSLLSISEPRIFIFSAPGESSLRRMISRMGDFLGEIEGSEEAVYLDQLAFTLSERRSKFPWKGVVLASNLGELKQRLKPTPPVVHTLKAPRVVFVFTGQGAQWARMGIELCVYQAFHQSLQDADAYLRLELRSEWSALAELKKHEVHSRINTAELSQPLCTIVQIALVELLSSWNVTPVAVVGHSSGEIAAAYCSGALSRQDAWTVAYFRGKVCAELNSDPEYVKGAMMAVGLSAESALEYVKEVKAGTVAVACVNSPSSVTVSGDAAGIDELQDMLAKAGVFCRKLKVEHAYHSHHMQRAAKGYLDLVSTIDTQRACCDNAIEMISSVSGTTASAREVGAAYWVQNLVSPVRFSDAVATLLQGSAKRRRQPRPGEAAVDILLEIGPHGALKGPLRQILQHHNISAVTYLSVLQRGEDGVLSAARAAGDLYAHGVPVNVSNVNRIAARPLPLTDLPSYPWDHSLRYWAESRLSRNYRFRDFGRHDLLGAPAADASAKHPCWRNILRVQEQPWLRDHVVHSKILFPASGSIVMVLEAVQQLVHREIESVKLEDVSITKAIVIPETQEGIEVILQLRKDSMSVGTRSDSWEFTIESCSDGQMLELNSSGRVTARYVGETKKPYQKGKDIMWTKAADGYRTAVKHCTRRINATAFYKSALEAGLQYGPLFQGLTDIAAGCDQGVATLKITDTKSSMPGGIQSAHLIHPTTLDVIFHSMFTALGNGALEFENASIPIGFDSITIYPGISSEANAQLRSCCQIKHDSRDIVADIYVSDMSWKKPKIVVNKIRCRELPGISGGQSSQDATKAPVGTLLWKPDIYQMDEGRLQAYVMHRLNDTCESGQEYEVGIVVDLAAHKNPELRILQIGHSDTLTQALLSVLGDGPGNTTVRCSKYTVLDRESDVMQLYTEKYSRSAGIVTFKTLDFAALEDNSIDIVVVQSNALSGRELQQLGASIRRDGMLVLENQAPNDSLLPTNDTISCQSRELPGNWSLLNPSPTRSWSLARKQHITVASTPIIIIQPRDPTSKVQEITNELCLQLTAIGLFSRVIQWPTDLHATQGSTLISLLELQSPFLPAVSSIDYVLLKTLLLNSGRALWVAAGNDPSMQAAVGYLRVLQNENMNLNLQYLLLEERPDRAVTDVAQIMASVISAPPTDREYIEANRCLHINRWMNDDNLGRIMMGDEDESEPDSVYLANVERPLKLLYSPAQGTKPQTVYGEVEGWNQVLSDDEVEIAVQAIGACVGSAVGFVGIVTNTGSSCSLFTAGALVWGIVAGQTCQTHIRVPQSQCQLLRTPSLINNAALWSITLGVAYGALVSVAQVQAGQLLLVQAAGSAVGQCAIQLAHLRSVVVFATVSSEEDRLMVEGLGVNPSHVLEDDDPDLETAISGLTHGKGLDIIMTQSSTPSLLQSLWSCIAASGILVDVGFEGVDHDKLQLPLAPFRRGARYSAFDMGRLLRDDPSLVAQIQEGISQLKLHEGFQTPQSTTTWKAAEAAAAFAWAERHTGSAAVVLFGSEDKIPVTHAVANPFKLDANATFLLVGGTGGLGANLAVFLAQHGAHHLAVVSRSGPKSITADSFTNELAALGVKVRLYTADVSDEAAMRNVLLKCAAEMPSIRGVLQCAAVLDDAIYDNMTHHQWENAIRPKLHGSWLLHKLLPHNLQFFVMLSSIAGVVGNRSQANYAAGNTYQDALAHYRRSQGLPAVSVDLGLMLGIGLIAERGGATNLKKWEAVGITEREFHRLMMAAITGSWSGHVLPAQVICGLPTGGILQSQGLERPFYFDDPRFANLRKKGLLSIGEQQQNTAEPLSSMLGKAESMHDAIEIATTGLSQRLAAELKTDIANIDSTRPLHSYGVDSLLAVEIRNWIVINLQAELSLFDILGGGSIQALAKRIAAISKAVPDTVQ</sequence>
<feature type="active site" description="Proton acceptor; for dehydratase activity" evidence="8">
    <location>
        <position position="968"/>
    </location>
</feature>
<feature type="non-terminal residue" evidence="12">
    <location>
        <position position="1"/>
    </location>
</feature>
<dbReference type="Gene3D" id="3.40.50.720">
    <property type="entry name" value="NAD(P)-binding Rossmann-like Domain"/>
    <property type="match status" value="2"/>
</dbReference>
<evidence type="ECO:0000259" key="9">
    <source>
        <dbReference type="PROSITE" id="PS50075"/>
    </source>
</evidence>
<dbReference type="InterPro" id="IPR013968">
    <property type="entry name" value="PKS_KR"/>
</dbReference>
<dbReference type="SUPFAM" id="SSF50129">
    <property type="entry name" value="GroES-like"/>
    <property type="match status" value="1"/>
</dbReference>
<dbReference type="CDD" id="cd05195">
    <property type="entry name" value="enoyl_red"/>
    <property type="match status" value="1"/>
</dbReference>
<keyword evidence="13" id="KW-1185">Reference proteome</keyword>
<feature type="active site" description="Proton donor; for dehydratase activity" evidence="8">
    <location>
        <position position="1161"/>
    </location>
</feature>
<dbReference type="InterPro" id="IPR014043">
    <property type="entry name" value="Acyl_transferase_dom"/>
</dbReference>
<feature type="region of interest" description="C-terminal hotdog fold" evidence="8">
    <location>
        <begin position="1096"/>
        <end position="1249"/>
    </location>
</feature>
<dbReference type="Pfam" id="PF02801">
    <property type="entry name" value="Ketoacyl-synt_C"/>
    <property type="match status" value="1"/>
</dbReference>
<evidence type="ECO:0000256" key="5">
    <source>
        <dbReference type="ARBA" id="ARBA00023002"/>
    </source>
</evidence>
<gene>
    <name evidence="12" type="ORF">BDW59DRAFT_181186</name>
</gene>
<dbReference type="PROSITE" id="PS50075">
    <property type="entry name" value="CARRIER"/>
    <property type="match status" value="1"/>
</dbReference>
<keyword evidence="6" id="KW-0511">Multifunctional enzyme</keyword>
<dbReference type="InterPro" id="IPR020841">
    <property type="entry name" value="PKS_Beta-ketoAc_synthase_dom"/>
</dbReference>
<dbReference type="InterPro" id="IPR020807">
    <property type="entry name" value="PKS_DH"/>
</dbReference>
<dbReference type="SUPFAM" id="SSF52151">
    <property type="entry name" value="FabD/lysophospholipase-like"/>
    <property type="match status" value="1"/>
</dbReference>
<dbReference type="InterPro" id="IPR018201">
    <property type="entry name" value="Ketoacyl_synth_AS"/>
</dbReference>
<dbReference type="InterPro" id="IPR049552">
    <property type="entry name" value="PKS_DH_N"/>
</dbReference>
<dbReference type="InterPro" id="IPR009081">
    <property type="entry name" value="PP-bd_ACP"/>
</dbReference>
<dbReference type="PROSITE" id="PS52004">
    <property type="entry name" value="KS3_2"/>
    <property type="match status" value="1"/>
</dbReference>
<dbReference type="InterPro" id="IPR036736">
    <property type="entry name" value="ACP-like_sf"/>
</dbReference>
<dbReference type="InterPro" id="IPR020843">
    <property type="entry name" value="ER"/>
</dbReference>
<name>A0ABR4I0Y2_9EURO</name>
<dbReference type="InterPro" id="IPR032821">
    <property type="entry name" value="PKS_assoc"/>
</dbReference>
<evidence type="ECO:0000256" key="6">
    <source>
        <dbReference type="ARBA" id="ARBA00023268"/>
    </source>
</evidence>